<comment type="caution">
    <text evidence="2">The sequence shown here is derived from an EMBL/GenBank/DDBJ whole genome shotgun (WGS) entry which is preliminary data.</text>
</comment>
<evidence type="ECO:0000259" key="1">
    <source>
        <dbReference type="Pfam" id="PF11396"/>
    </source>
</evidence>
<keyword evidence="3" id="KW-1185">Reference proteome</keyword>
<organism evidence="2 3">
    <name type="scientific">Autumnicola musiva</name>
    <dbReference type="NCBI Taxonomy" id="3075589"/>
    <lineage>
        <taxon>Bacteria</taxon>
        <taxon>Pseudomonadati</taxon>
        <taxon>Bacteroidota</taxon>
        <taxon>Flavobacteriia</taxon>
        <taxon>Flavobacteriales</taxon>
        <taxon>Flavobacteriaceae</taxon>
        <taxon>Autumnicola</taxon>
    </lineage>
</organism>
<reference evidence="2 3" key="1">
    <citation type="submission" date="2023-09" db="EMBL/GenBank/DDBJ databases">
        <authorList>
            <person name="Rey-Velasco X."/>
        </authorList>
    </citation>
    <scope>NUCLEOTIDE SEQUENCE [LARGE SCALE GENOMIC DNA]</scope>
    <source>
        <strain evidence="2 3">F117</strain>
    </source>
</reference>
<feature type="domain" description="Putative beta-lactamase-inhibitor-like PepSY-like" evidence="1">
    <location>
        <begin position="56"/>
        <end position="141"/>
    </location>
</feature>
<dbReference type="Gene3D" id="3.10.450.360">
    <property type="match status" value="1"/>
</dbReference>
<evidence type="ECO:0000313" key="2">
    <source>
        <dbReference type="EMBL" id="MDT0676926.1"/>
    </source>
</evidence>
<protein>
    <submittedName>
        <fullName evidence="2">PepSY-like domain-containing protein</fullName>
    </submittedName>
</protein>
<dbReference type="Proteomes" id="UP001262582">
    <property type="component" value="Unassembled WGS sequence"/>
</dbReference>
<gene>
    <name evidence="2" type="ORF">RM539_10075</name>
</gene>
<dbReference type="Pfam" id="PF11396">
    <property type="entry name" value="PepSY_like"/>
    <property type="match status" value="1"/>
</dbReference>
<dbReference type="InterPro" id="IPR021533">
    <property type="entry name" value="PepSY-like"/>
</dbReference>
<proteinExistence type="predicted"/>
<name>A0ABU3D670_9FLAO</name>
<evidence type="ECO:0000313" key="3">
    <source>
        <dbReference type="Proteomes" id="UP001262582"/>
    </source>
</evidence>
<dbReference type="EMBL" id="JAVRHK010000006">
    <property type="protein sequence ID" value="MDT0676926.1"/>
    <property type="molecule type" value="Genomic_DNA"/>
</dbReference>
<accession>A0ABU3D670</accession>
<dbReference type="SUPFAM" id="SSF160574">
    <property type="entry name" value="BT0923-like"/>
    <property type="match status" value="1"/>
</dbReference>
<dbReference type="RefSeq" id="WP_311503270.1">
    <property type="nucleotide sequence ID" value="NZ_JAVRHK010000006.1"/>
</dbReference>
<sequence>MKTILYIFALAVFFNSCKMDDERPPEDLPSVVLNTFQKNFPDAVEVEWGELNDDFEVDFEVEKKDYTAVLTNNGEMKMTGREVSLVELPQDILSSAKQSFPEFKITEADYIEKTGKKFYRLEIENKQEEKNIFIDENGEISKENLLQ</sequence>